<dbReference type="PANTHER" id="PTHR47843">
    <property type="entry name" value="BTB DOMAIN-CONTAINING PROTEIN-RELATED"/>
    <property type="match status" value="1"/>
</dbReference>
<dbReference type="InterPro" id="IPR000210">
    <property type="entry name" value="BTB/POZ_dom"/>
</dbReference>
<evidence type="ECO:0000313" key="2">
    <source>
        <dbReference type="EMBL" id="OBT96126.1"/>
    </source>
</evidence>
<proteinExistence type="predicted"/>
<gene>
    <name evidence="2" type="ORF">VE01_06905</name>
</gene>
<reference evidence="3" key="2">
    <citation type="journal article" date="2018" name="Nat. Commun.">
        <title>Extreme sensitivity to ultraviolet light in the fungal pathogen causing white-nose syndrome of bats.</title>
        <authorList>
            <person name="Palmer J.M."/>
            <person name="Drees K.P."/>
            <person name="Foster J.T."/>
            <person name="Lindner D.L."/>
        </authorList>
    </citation>
    <scope>NUCLEOTIDE SEQUENCE [LARGE SCALE GENOMIC DNA]</scope>
    <source>
        <strain evidence="3">UAMH 10579</strain>
    </source>
</reference>
<evidence type="ECO:0000313" key="3">
    <source>
        <dbReference type="Proteomes" id="UP000091956"/>
    </source>
</evidence>
<keyword evidence="3" id="KW-1185">Reference proteome</keyword>
<dbReference type="PANTHER" id="PTHR47843:SF2">
    <property type="entry name" value="BTB DOMAIN-CONTAINING PROTEIN"/>
    <property type="match status" value="1"/>
</dbReference>
<dbReference type="InterPro" id="IPR011333">
    <property type="entry name" value="SKP1/BTB/POZ_sf"/>
</dbReference>
<feature type="domain" description="BTB" evidence="1">
    <location>
        <begin position="12"/>
        <end position="76"/>
    </location>
</feature>
<sequence>MDRNEFVDMLTSDIVRITVGQVDRQKTFSIHKNLFAKKAPVFYKMFDGGFKEGVTGLATLPYDSHEAFENFAQWLYFPSAETFSSHIVRNLLPQENSSVARWELVETIVFANKYCLDALSDLAMSSWIIHQRSTFPLEELRKITSYIVANTSHLCKARVGLLCSHMGMAYTSASGKGFLQIKYI</sequence>
<dbReference type="AlphaFoldDB" id="A0A1B8GK05"/>
<dbReference type="STRING" id="342668.A0A1B8GK05"/>
<protein>
    <recommendedName>
        <fullName evidence="1">BTB domain-containing protein</fullName>
    </recommendedName>
</protein>
<dbReference type="EMBL" id="KV460230">
    <property type="protein sequence ID" value="OBT96126.1"/>
    <property type="molecule type" value="Genomic_DNA"/>
</dbReference>
<dbReference type="SUPFAM" id="SSF54695">
    <property type="entry name" value="POZ domain"/>
    <property type="match status" value="1"/>
</dbReference>
<name>A0A1B8GK05_9PEZI</name>
<dbReference type="PROSITE" id="PS50097">
    <property type="entry name" value="BTB"/>
    <property type="match status" value="1"/>
</dbReference>
<dbReference type="GeneID" id="28840291"/>
<dbReference type="RefSeq" id="XP_018129859.1">
    <property type="nucleotide sequence ID" value="XM_018276344.1"/>
</dbReference>
<organism evidence="2 3">
    <name type="scientific">Pseudogymnoascus verrucosus</name>
    <dbReference type="NCBI Taxonomy" id="342668"/>
    <lineage>
        <taxon>Eukaryota</taxon>
        <taxon>Fungi</taxon>
        <taxon>Dikarya</taxon>
        <taxon>Ascomycota</taxon>
        <taxon>Pezizomycotina</taxon>
        <taxon>Leotiomycetes</taxon>
        <taxon>Thelebolales</taxon>
        <taxon>Thelebolaceae</taxon>
        <taxon>Pseudogymnoascus</taxon>
    </lineage>
</organism>
<dbReference type="CDD" id="cd18186">
    <property type="entry name" value="BTB_POZ_ZBTB_KLHL-like"/>
    <property type="match status" value="1"/>
</dbReference>
<reference evidence="2 3" key="1">
    <citation type="submission" date="2016-03" db="EMBL/GenBank/DDBJ databases">
        <title>Comparative genomics of Pseudogymnoascus destructans, the fungus causing white-nose syndrome of bats.</title>
        <authorList>
            <person name="Palmer J.M."/>
            <person name="Drees K.P."/>
            <person name="Foster J.T."/>
            <person name="Lindner D.L."/>
        </authorList>
    </citation>
    <scope>NUCLEOTIDE SEQUENCE [LARGE SCALE GENOMIC DNA]</scope>
    <source>
        <strain evidence="2 3">UAMH 10579</strain>
    </source>
</reference>
<dbReference type="Proteomes" id="UP000091956">
    <property type="component" value="Unassembled WGS sequence"/>
</dbReference>
<dbReference type="OrthoDB" id="1022638at2759"/>
<accession>A0A1B8GK05</accession>
<dbReference type="Gene3D" id="3.30.710.10">
    <property type="entry name" value="Potassium Channel Kv1.1, Chain A"/>
    <property type="match status" value="1"/>
</dbReference>
<evidence type="ECO:0000259" key="1">
    <source>
        <dbReference type="PROSITE" id="PS50097"/>
    </source>
</evidence>